<evidence type="ECO:0000256" key="2">
    <source>
        <dbReference type="ARBA" id="ARBA00022737"/>
    </source>
</evidence>
<dbReference type="AlphaFoldDB" id="A0A978V3M0"/>
<evidence type="ECO:0000313" key="3">
    <source>
        <dbReference type="EMBL" id="KAH7521953.1"/>
    </source>
</evidence>
<dbReference type="EMBL" id="JAEACU010000007">
    <property type="protein sequence ID" value="KAH7521953.1"/>
    <property type="molecule type" value="Genomic_DNA"/>
</dbReference>
<accession>A0A978V3M0</accession>
<keyword evidence="2" id="KW-0677">Repeat</keyword>
<dbReference type="Proteomes" id="UP000813462">
    <property type="component" value="Unassembled WGS sequence"/>
</dbReference>
<reference evidence="3" key="1">
    <citation type="journal article" date="2021" name="Front. Plant Sci.">
        <title>Chromosome-Scale Genome Assembly for Chinese Sour Jujube and Insights Into Its Genome Evolution and Domestication Signature.</title>
        <authorList>
            <person name="Shen L.-Y."/>
            <person name="Luo H."/>
            <person name="Wang X.-L."/>
            <person name="Wang X.-M."/>
            <person name="Qiu X.-J."/>
            <person name="Liu H."/>
            <person name="Zhou S.-S."/>
            <person name="Jia K.-H."/>
            <person name="Nie S."/>
            <person name="Bao Y.-T."/>
            <person name="Zhang R.-G."/>
            <person name="Yun Q.-Z."/>
            <person name="Chai Y.-H."/>
            <person name="Lu J.-Y."/>
            <person name="Li Y."/>
            <person name="Zhao S.-W."/>
            <person name="Mao J.-F."/>
            <person name="Jia S.-G."/>
            <person name="Mao Y.-M."/>
        </authorList>
    </citation>
    <scope>NUCLEOTIDE SEQUENCE</scope>
    <source>
        <strain evidence="3">AT0</strain>
        <tissue evidence="3">Leaf</tissue>
    </source>
</reference>
<dbReference type="PANTHER" id="PTHR46819">
    <property type="entry name" value="EF-HAND CALCIUM-BINDING DOMAIN-CONTAINING PROTEIN 7"/>
    <property type="match status" value="1"/>
</dbReference>
<gene>
    <name evidence="3" type="ORF">FEM48_Zijuj07G0086700</name>
</gene>
<dbReference type="Gene3D" id="1.10.238.10">
    <property type="entry name" value="EF-hand"/>
    <property type="match status" value="1"/>
</dbReference>
<name>A0A978V3M0_ZIZJJ</name>
<evidence type="ECO:0000313" key="4">
    <source>
        <dbReference type="Proteomes" id="UP000813462"/>
    </source>
</evidence>
<evidence type="ECO:0008006" key="5">
    <source>
        <dbReference type="Google" id="ProtNLM"/>
    </source>
</evidence>
<dbReference type="InterPro" id="IPR027417">
    <property type="entry name" value="P-loop_NTPase"/>
</dbReference>
<sequence>MTLLDPTFSMKNLSYIGYGGEPTSAICVTRKSSSTDCQLQQQPGRNVFQCFVFGPKKSGKSALLDSFLIRSLNRDDTYIPTSDDRHYAVNDVDQCRGAKKFLVLREFPEDTVGILLLSGGKALAACDVAVFVYDTSDVSLKNGSTNLLKKVDQHCKDSGVPFRYVAAKIFSLSFVIQQASQDTLLPISTELGSSNEVFYEIAKSTFRSFRVDSSDDSRVGLQEII</sequence>
<protein>
    <recommendedName>
        <fullName evidence="5">Mitochondrial Rho GTPase 1-like</fullName>
    </recommendedName>
</protein>
<dbReference type="GO" id="GO:0046872">
    <property type="term" value="F:metal ion binding"/>
    <property type="evidence" value="ECO:0007669"/>
    <property type="project" value="UniProtKB-KW"/>
</dbReference>
<dbReference type="PANTHER" id="PTHR46819:SF1">
    <property type="entry name" value="EF-HAND CALCIUM-BINDING DOMAIN-CONTAINING PROTEIN 7"/>
    <property type="match status" value="1"/>
</dbReference>
<dbReference type="InterPro" id="IPR052266">
    <property type="entry name" value="Miro-EF-hand_domain"/>
</dbReference>
<proteinExistence type="predicted"/>
<evidence type="ECO:0000256" key="1">
    <source>
        <dbReference type="ARBA" id="ARBA00022723"/>
    </source>
</evidence>
<keyword evidence="1" id="KW-0479">Metal-binding</keyword>
<organism evidence="3 4">
    <name type="scientific">Ziziphus jujuba var. spinosa</name>
    <dbReference type="NCBI Taxonomy" id="714518"/>
    <lineage>
        <taxon>Eukaryota</taxon>
        <taxon>Viridiplantae</taxon>
        <taxon>Streptophyta</taxon>
        <taxon>Embryophyta</taxon>
        <taxon>Tracheophyta</taxon>
        <taxon>Spermatophyta</taxon>
        <taxon>Magnoliopsida</taxon>
        <taxon>eudicotyledons</taxon>
        <taxon>Gunneridae</taxon>
        <taxon>Pentapetalae</taxon>
        <taxon>rosids</taxon>
        <taxon>fabids</taxon>
        <taxon>Rosales</taxon>
        <taxon>Rhamnaceae</taxon>
        <taxon>Paliureae</taxon>
        <taxon>Ziziphus</taxon>
    </lineage>
</organism>
<comment type="caution">
    <text evidence="3">The sequence shown here is derived from an EMBL/GenBank/DDBJ whole genome shotgun (WGS) entry which is preliminary data.</text>
</comment>
<dbReference type="SUPFAM" id="SSF52540">
    <property type="entry name" value="P-loop containing nucleoside triphosphate hydrolases"/>
    <property type="match status" value="1"/>
</dbReference>